<evidence type="ECO:0000313" key="2">
    <source>
        <dbReference type="EMBL" id="KAF3859395.1"/>
    </source>
</evidence>
<name>A0A7J5ZC78_DISMA</name>
<proteinExistence type="predicted"/>
<comment type="caution">
    <text evidence="2">The sequence shown here is derived from an EMBL/GenBank/DDBJ whole genome shotgun (WGS) entry which is preliminary data.</text>
</comment>
<dbReference type="Proteomes" id="UP000518266">
    <property type="component" value="Unassembled WGS sequence"/>
</dbReference>
<feature type="region of interest" description="Disordered" evidence="1">
    <location>
        <begin position="1"/>
        <end position="21"/>
    </location>
</feature>
<dbReference type="AlphaFoldDB" id="A0A7J5ZC78"/>
<sequence>MPPKVNKTTASLTSSTVEAKDQRNKMLEDIRRIVREVIQDEVSSLKTDIQLAIAQKHRYLTVLTVYPLPDLKTESAHAPSYVNERGNTETLTSERQASARWHQIFIFPDYSADLDKRRAAYNEVKAVFARQTSDMGSFTRHDCGSLSAVRRGFSTLPNPRWNTTLRR</sequence>
<gene>
    <name evidence="2" type="ORF">F7725_021794</name>
</gene>
<evidence type="ECO:0000256" key="1">
    <source>
        <dbReference type="SAM" id="MobiDB-lite"/>
    </source>
</evidence>
<protein>
    <submittedName>
        <fullName evidence="2">Uncharacterized protein</fullName>
    </submittedName>
</protein>
<reference evidence="2 3" key="1">
    <citation type="submission" date="2020-03" db="EMBL/GenBank/DDBJ databases">
        <title>Dissostichus mawsoni Genome sequencing and assembly.</title>
        <authorList>
            <person name="Park H."/>
        </authorList>
    </citation>
    <scope>NUCLEOTIDE SEQUENCE [LARGE SCALE GENOMIC DNA]</scope>
    <source>
        <strain evidence="2">DM0001</strain>
        <tissue evidence="2">Muscle</tissue>
    </source>
</reference>
<feature type="compositionally biased region" description="Polar residues" evidence="1">
    <location>
        <begin position="1"/>
        <end position="17"/>
    </location>
</feature>
<evidence type="ECO:0000313" key="3">
    <source>
        <dbReference type="Proteomes" id="UP000518266"/>
    </source>
</evidence>
<organism evidence="2 3">
    <name type="scientific">Dissostichus mawsoni</name>
    <name type="common">Antarctic cod</name>
    <dbReference type="NCBI Taxonomy" id="36200"/>
    <lineage>
        <taxon>Eukaryota</taxon>
        <taxon>Metazoa</taxon>
        <taxon>Chordata</taxon>
        <taxon>Craniata</taxon>
        <taxon>Vertebrata</taxon>
        <taxon>Euteleostomi</taxon>
        <taxon>Actinopterygii</taxon>
        <taxon>Neopterygii</taxon>
        <taxon>Teleostei</taxon>
        <taxon>Neoteleostei</taxon>
        <taxon>Acanthomorphata</taxon>
        <taxon>Eupercaria</taxon>
        <taxon>Perciformes</taxon>
        <taxon>Notothenioidei</taxon>
        <taxon>Nototheniidae</taxon>
        <taxon>Dissostichus</taxon>
    </lineage>
</organism>
<accession>A0A7J5ZC78</accession>
<keyword evidence="3" id="KW-1185">Reference proteome</keyword>
<dbReference type="EMBL" id="JAAKFY010000003">
    <property type="protein sequence ID" value="KAF3859395.1"/>
    <property type="molecule type" value="Genomic_DNA"/>
</dbReference>